<dbReference type="Proteomes" id="UP000033099">
    <property type="component" value="Chromosome"/>
</dbReference>
<feature type="compositionally biased region" description="Basic and acidic residues" evidence="1">
    <location>
        <begin position="43"/>
        <end position="55"/>
    </location>
</feature>
<reference evidence="2 3" key="1">
    <citation type="journal article" date="2015" name="Genome Announc.">
        <title>Complete Genome Sequence of Biocontrol Strain Pseudomonas fluorescens LBUM223.</title>
        <authorList>
            <person name="Roquigny R."/>
            <person name="Arseneault T."/>
            <person name="Gadkar V.J."/>
            <person name="Novinscak A."/>
            <person name="Joly D.L."/>
            <person name="Filion M."/>
        </authorList>
    </citation>
    <scope>NUCLEOTIDE SEQUENCE [LARGE SCALE GENOMIC DNA]</scope>
    <source>
        <strain evidence="2 3">LBUM223</strain>
    </source>
</reference>
<evidence type="ECO:0000313" key="2">
    <source>
        <dbReference type="EMBL" id="AKA82681.1"/>
    </source>
</evidence>
<organism evidence="2 3">
    <name type="scientific">Pseudomonas synxantha</name>
    <dbReference type="NCBI Taxonomy" id="47883"/>
    <lineage>
        <taxon>Bacteria</taxon>
        <taxon>Pseudomonadati</taxon>
        <taxon>Pseudomonadota</taxon>
        <taxon>Gammaproteobacteria</taxon>
        <taxon>Pseudomonadales</taxon>
        <taxon>Pseudomonadaceae</taxon>
        <taxon>Pseudomonas</taxon>
    </lineage>
</organism>
<protein>
    <submittedName>
        <fullName evidence="2">Uncharacterized protein</fullName>
    </submittedName>
</protein>
<dbReference type="KEGG" id="pfb:VO64_2135"/>
<evidence type="ECO:0000313" key="3">
    <source>
        <dbReference type="Proteomes" id="UP000033099"/>
    </source>
</evidence>
<dbReference type="EMBL" id="CP011117">
    <property type="protein sequence ID" value="AKA82681.1"/>
    <property type="molecule type" value="Genomic_DNA"/>
</dbReference>
<feature type="region of interest" description="Disordered" evidence="1">
    <location>
        <begin position="1"/>
        <end position="55"/>
    </location>
</feature>
<sequence length="55" mass="6284">MPAKLSQDDDQQSASQHNGEQQGWKAPHQAEGRYQDAATSEQANEHEQREKKSKY</sequence>
<evidence type="ECO:0000256" key="1">
    <source>
        <dbReference type="SAM" id="MobiDB-lite"/>
    </source>
</evidence>
<dbReference type="AlphaFoldDB" id="A0AAU8TKG5"/>
<accession>A0AAU8TKG5</accession>
<proteinExistence type="predicted"/>
<gene>
    <name evidence="2" type="ORF">VO64_2135</name>
</gene>
<name>A0AAU8TKG5_9PSED</name>